<keyword evidence="7" id="KW-0067">ATP-binding</keyword>
<dbReference type="PROSITE" id="PS50011">
    <property type="entry name" value="PROTEIN_KINASE_DOM"/>
    <property type="match status" value="1"/>
</dbReference>
<comment type="catalytic activity">
    <reaction evidence="9">
        <text>L-seryl-[protein] + ATP = O-phospho-L-seryl-[protein] + ADP + H(+)</text>
        <dbReference type="Rhea" id="RHEA:17989"/>
        <dbReference type="Rhea" id="RHEA-COMP:9863"/>
        <dbReference type="Rhea" id="RHEA-COMP:11604"/>
        <dbReference type="ChEBI" id="CHEBI:15378"/>
        <dbReference type="ChEBI" id="CHEBI:29999"/>
        <dbReference type="ChEBI" id="CHEBI:30616"/>
        <dbReference type="ChEBI" id="CHEBI:83421"/>
        <dbReference type="ChEBI" id="CHEBI:456216"/>
        <dbReference type="EC" id="2.7.11.1"/>
    </reaction>
</comment>
<evidence type="ECO:0000256" key="3">
    <source>
        <dbReference type="ARBA" id="ARBA00022679"/>
    </source>
</evidence>
<evidence type="ECO:0000259" key="10">
    <source>
        <dbReference type="PROSITE" id="PS50011"/>
    </source>
</evidence>
<dbReference type="EC" id="2.7.11.1" evidence="2"/>
<dbReference type="InterPro" id="IPR011009">
    <property type="entry name" value="Kinase-like_dom_sf"/>
</dbReference>
<evidence type="ECO:0000313" key="11">
    <source>
        <dbReference type="Proteomes" id="UP000887560"/>
    </source>
</evidence>
<reference evidence="12" key="1">
    <citation type="submission" date="2022-11" db="UniProtKB">
        <authorList>
            <consortium name="WormBaseParasite"/>
        </authorList>
    </citation>
    <scope>IDENTIFICATION</scope>
</reference>
<evidence type="ECO:0000256" key="8">
    <source>
        <dbReference type="ARBA" id="ARBA00047899"/>
    </source>
</evidence>
<dbReference type="SUPFAM" id="SSF56112">
    <property type="entry name" value="Protein kinase-like (PK-like)"/>
    <property type="match status" value="2"/>
</dbReference>
<comment type="catalytic activity">
    <reaction evidence="8">
        <text>L-threonyl-[protein] + ATP = O-phospho-L-threonyl-[protein] + ADP + H(+)</text>
        <dbReference type="Rhea" id="RHEA:46608"/>
        <dbReference type="Rhea" id="RHEA-COMP:11060"/>
        <dbReference type="Rhea" id="RHEA-COMP:11605"/>
        <dbReference type="ChEBI" id="CHEBI:15378"/>
        <dbReference type="ChEBI" id="CHEBI:30013"/>
        <dbReference type="ChEBI" id="CHEBI:30616"/>
        <dbReference type="ChEBI" id="CHEBI:61977"/>
        <dbReference type="ChEBI" id="CHEBI:456216"/>
        <dbReference type="EC" id="2.7.11.1"/>
    </reaction>
</comment>
<dbReference type="AlphaFoldDB" id="A0A915P7D7"/>
<dbReference type="GO" id="GO:0005829">
    <property type="term" value="C:cytosol"/>
    <property type="evidence" value="ECO:0007669"/>
    <property type="project" value="TreeGrafter"/>
</dbReference>
<dbReference type="InterPro" id="IPR008266">
    <property type="entry name" value="Tyr_kinase_AS"/>
</dbReference>
<keyword evidence="11" id="KW-1185">Reference proteome</keyword>
<accession>A0A915P7D7</accession>
<keyword evidence="6" id="KW-0418">Kinase</keyword>
<dbReference type="Proteomes" id="UP000887560">
    <property type="component" value="Unplaced"/>
</dbReference>
<keyword evidence="3" id="KW-0808">Transferase</keyword>
<dbReference type="GO" id="GO:0000408">
    <property type="term" value="C:EKC/KEOPS complex"/>
    <property type="evidence" value="ECO:0007669"/>
    <property type="project" value="TreeGrafter"/>
</dbReference>
<dbReference type="Pfam" id="PF06293">
    <property type="entry name" value="Kdo"/>
    <property type="match status" value="2"/>
</dbReference>
<dbReference type="Gene3D" id="1.10.510.10">
    <property type="entry name" value="Transferase(Phosphotransferase) domain 1"/>
    <property type="match status" value="2"/>
</dbReference>
<sequence>MHSAGLIHGDLTTSNVLVKKKQDDNLNLIFIDLGLSQFSQKPEAVDLYVLERAIKSAHIGMELRELGSIIQDMHAAGLIHDDLTTSNVLVKQVCY</sequence>
<keyword evidence="4" id="KW-0819">tRNA processing</keyword>
<evidence type="ECO:0000256" key="2">
    <source>
        <dbReference type="ARBA" id="ARBA00012513"/>
    </source>
</evidence>
<dbReference type="GO" id="GO:0005524">
    <property type="term" value="F:ATP binding"/>
    <property type="evidence" value="ECO:0007669"/>
    <property type="project" value="UniProtKB-KW"/>
</dbReference>
<feature type="domain" description="Protein kinase" evidence="10">
    <location>
        <begin position="1"/>
        <end position="95"/>
    </location>
</feature>
<dbReference type="WBParaSite" id="scf7180000423198.g10423">
    <property type="protein sequence ID" value="scf7180000423198.g10423"/>
    <property type="gene ID" value="scf7180000423198.g10423"/>
</dbReference>
<comment type="similarity">
    <text evidence="1">Belongs to the protein kinase superfamily. BUD32 family.</text>
</comment>
<evidence type="ECO:0000256" key="9">
    <source>
        <dbReference type="ARBA" id="ARBA00048679"/>
    </source>
</evidence>
<keyword evidence="5" id="KW-0547">Nucleotide-binding</keyword>
<dbReference type="GO" id="GO:0070525">
    <property type="term" value="P:tRNA threonylcarbamoyladenosine metabolic process"/>
    <property type="evidence" value="ECO:0007669"/>
    <property type="project" value="TreeGrafter"/>
</dbReference>
<proteinExistence type="inferred from homology"/>
<dbReference type="PROSITE" id="PS00109">
    <property type="entry name" value="PROTEIN_KINASE_TYR"/>
    <property type="match status" value="1"/>
</dbReference>
<dbReference type="PANTHER" id="PTHR12209">
    <property type="entry name" value="NON-SPECIFIC SERINE/THREONINE PROTEIN KINASE"/>
    <property type="match status" value="1"/>
</dbReference>
<evidence type="ECO:0000256" key="7">
    <source>
        <dbReference type="ARBA" id="ARBA00022840"/>
    </source>
</evidence>
<evidence type="ECO:0000256" key="4">
    <source>
        <dbReference type="ARBA" id="ARBA00022694"/>
    </source>
</evidence>
<dbReference type="InterPro" id="IPR000719">
    <property type="entry name" value="Prot_kinase_dom"/>
</dbReference>
<organism evidence="11 12">
    <name type="scientific">Meloidogyne floridensis</name>
    <dbReference type="NCBI Taxonomy" id="298350"/>
    <lineage>
        <taxon>Eukaryota</taxon>
        <taxon>Metazoa</taxon>
        <taxon>Ecdysozoa</taxon>
        <taxon>Nematoda</taxon>
        <taxon>Chromadorea</taxon>
        <taxon>Rhabditida</taxon>
        <taxon>Tylenchina</taxon>
        <taxon>Tylenchomorpha</taxon>
        <taxon>Tylenchoidea</taxon>
        <taxon>Meloidogynidae</taxon>
        <taxon>Meloidogyninae</taxon>
        <taxon>Meloidogyne</taxon>
    </lineage>
</organism>
<evidence type="ECO:0000256" key="6">
    <source>
        <dbReference type="ARBA" id="ARBA00022777"/>
    </source>
</evidence>
<evidence type="ECO:0000256" key="5">
    <source>
        <dbReference type="ARBA" id="ARBA00022741"/>
    </source>
</evidence>
<dbReference type="PANTHER" id="PTHR12209:SF0">
    <property type="entry name" value="EKC_KEOPS COMPLEX SUBUNIT TP53RK"/>
    <property type="match status" value="1"/>
</dbReference>
<name>A0A915P7D7_9BILA</name>
<dbReference type="GO" id="GO:0004674">
    <property type="term" value="F:protein serine/threonine kinase activity"/>
    <property type="evidence" value="ECO:0007669"/>
    <property type="project" value="UniProtKB-EC"/>
</dbReference>
<evidence type="ECO:0000313" key="12">
    <source>
        <dbReference type="WBParaSite" id="scf7180000423198.g10423"/>
    </source>
</evidence>
<evidence type="ECO:0000256" key="1">
    <source>
        <dbReference type="ARBA" id="ARBA00010630"/>
    </source>
</evidence>
<protein>
    <recommendedName>
        <fullName evidence="2">non-specific serine/threonine protein kinase</fullName>
        <ecNumber evidence="2">2.7.11.1</ecNumber>
    </recommendedName>
</protein>
<dbReference type="GO" id="GO:0005634">
    <property type="term" value="C:nucleus"/>
    <property type="evidence" value="ECO:0007669"/>
    <property type="project" value="TreeGrafter"/>
</dbReference>
<dbReference type="GO" id="GO:0008033">
    <property type="term" value="P:tRNA processing"/>
    <property type="evidence" value="ECO:0007669"/>
    <property type="project" value="UniProtKB-KW"/>
</dbReference>